<dbReference type="Pfam" id="PF02502">
    <property type="entry name" value="LacAB_rpiB"/>
    <property type="match status" value="1"/>
</dbReference>
<dbReference type="PANTHER" id="PTHR30345">
    <property type="entry name" value="RIBOSE-5-PHOSPHATE ISOMERASE B"/>
    <property type="match status" value="1"/>
</dbReference>
<organism evidence="3 4">
    <name type="scientific">Candidatus Ryanbacteria bacterium RIFCSPHIGHO2_01_FULL_45_22</name>
    <dbReference type="NCBI Taxonomy" id="1802114"/>
    <lineage>
        <taxon>Bacteria</taxon>
        <taxon>Candidatus Ryaniibacteriota</taxon>
    </lineage>
</organism>
<feature type="binding site" evidence="2">
    <location>
        <position position="103"/>
    </location>
    <ligand>
        <name>D-ribulose 5-phosphate</name>
        <dbReference type="ChEBI" id="CHEBI:58121"/>
    </ligand>
</feature>
<feature type="binding site" evidence="2">
    <location>
        <position position="137"/>
    </location>
    <ligand>
        <name>D-ribulose 5-phosphate</name>
        <dbReference type="ChEBI" id="CHEBI:58121"/>
    </ligand>
</feature>
<proteinExistence type="inferred from homology"/>
<dbReference type="GO" id="GO:0019316">
    <property type="term" value="P:D-allose catabolic process"/>
    <property type="evidence" value="ECO:0007669"/>
    <property type="project" value="TreeGrafter"/>
</dbReference>
<protein>
    <submittedName>
        <fullName evidence="3">Ribose-5-phosphate isomerase</fullName>
    </submittedName>
</protein>
<dbReference type="GO" id="GO:0004751">
    <property type="term" value="F:ribose-5-phosphate isomerase activity"/>
    <property type="evidence" value="ECO:0007669"/>
    <property type="project" value="TreeGrafter"/>
</dbReference>
<dbReference type="STRING" id="1802114.A2719_03790"/>
<dbReference type="SUPFAM" id="SSF89623">
    <property type="entry name" value="Ribose/Galactose isomerase RpiB/AlsB"/>
    <property type="match status" value="1"/>
</dbReference>
<dbReference type="PANTHER" id="PTHR30345:SF0">
    <property type="entry name" value="DNA DAMAGE-REPAIR_TOLERATION PROTEIN DRT102"/>
    <property type="match status" value="1"/>
</dbReference>
<feature type="binding site" evidence="2">
    <location>
        <position position="141"/>
    </location>
    <ligand>
        <name>D-ribulose 5-phosphate</name>
        <dbReference type="ChEBI" id="CHEBI:58121"/>
    </ligand>
</feature>
<dbReference type="EMBL" id="MHNK01000010">
    <property type="protein sequence ID" value="OGZ44052.1"/>
    <property type="molecule type" value="Genomic_DNA"/>
</dbReference>
<dbReference type="InterPro" id="IPR036569">
    <property type="entry name" value="RpiB_LacA_LacB_sf"/>
</dbReference>
<dbReference type="PIRSF" id="PIRSF005384">
    <property type="entry name" value="RpiB_LacA_B"/>
    <property type="match status" value="1"/>
</dbReference>
<gene>
    <name evidence="3" type="ORF">A2719_03790</name>
</gene>
<sequence>MRTIYIASDHAGFKLKEEMRHFLVGEGYSIADLGPNREAPNDDYPDFIRPVAEHVAREEGAVGVVFGGSGEGEAIAANRVSGVRAVVWYGKNDRIITLSREHNDANILAIGARFVDTEEAKRAIKLWLETPFSHEPRHQRRIDKIDNS</sequence>
<comment type="caution">
    <text evidence="3">The sequence shown here is derived from an EMBL/GenBank/DDBJ whole genome shotgun (WGS) entry which is preliminary data.</text>
</comment>
<keyword evidence="3" id="KW-0413">Isomerase</keyword>
<dbReference type="NCBIfam" id="TIGR00689">
    <property type="entry name" value="rpiB_lacA_lacB"/>
    <property type="match status" value="1"/>
</dbReference>
<feature type="binding site" evidence="2">
    <location>
        <begin position="9"/>
        <end position="10"/>
    </location>
    <ligand>
        <name>D-ribulose 5-phosphate</name>
        <dbReference type="ChEBI" id="CHEBI:58121"/>
    </ligand>
</feature>
<name>A0A1G2G225_9BACT</name>
<evidence type="ECO:0000256" key="2">
    <source>
        <dbReference type="PIRSR" id="PIRSR005384-2"/>
    </source>
</evidence>
<dbReference type="GO" id="GO:0009052">
    <property type="term" value="P:pentose-phosphate shunt, non-oxidative branch"/>
    <property type="evidence" value="ECO:0007669"/>
    <property type="project" value="TreeGrafter"/>
</dbReference>
<dbReference type="InterPro" id="IPR003500">
    <property type="entry name" value="RpiB_LacA_LacB"/>
</dbReference>
<comment type="similarity">
    <text evidence="1">Belongs to the LacAB/RpiB family.</text>
</comment>
<dbReference type="AlphaFoldDB" id="A0A1G2G225"/>
<feature type="binding site" evidence="2">
    <location>
        <position position="113"/>
    </location>
    <ligand>
        <name>D-ribulose 5-phosphate</name>
        <dbReference type="ChEBI" id="CHEBI:58121"/>
    </ligand>
</feature>
<evidence type="ECO:0000313" key="3">
    <source>
        <dbReference type="EMBL" id="OGZ44052.1"/>
    </source>
</evidence>
<dbReference type="NCBIfam" id="NF004051">
    <property type="entry name" value="PRK05571.1"/>
    <property type="match status" value="1"/>
</dbReference>
<dbReference type="Gene3D" id="3.40.1400.10">
    <property type="entry name" value="Sugar-phosphate isomerase, RpiB/LacA/LacB"/>
    <property type="match status" value="1"/>
</dbReference>
<reference evidence="3 4" key="1">
    <citation type="journal article" date="2016" name="Nat. Commun.">
        <title>Thousands of microbial genomes shed light on interconnected biogeochemical processes in an aquifer system.</title>
        <authorList>
            <person name="Anantharaman K."/>
            <person name="Brown C.T."/>
            <person name="Hug L.A."/>
            <person name="Sharon I."/>
            <person name="Castelle C.J."/>
            <person name="Probst A.J."/>
            <person name="Thomas B.C."/>
            <person name="Singh A."/>
            <person name="Wilkins M.J."/>
            <person name="Karaoz U."/>
            <person name="Brodie E.L."/>
            <person name="Williams K.H."/>
            <person name="Hubbard S.S."/>
            <person name="Banfield J.F."/>
        </authorList>
    </citation>
    <scope>NUCLEOTIDE SEQUENCE [LARGE SCALE GENOMIC DNA]</scope>
</reference>
<accession>A0A1G2G225</accession>
<feature type="binding site" evidence="2">
    <location>
        <begin position="68"/>
        <end position="72"/>
    </location>
    <ligand>
        <name>D-ribulose 5-phosphate</name>
        <dbReference type="ChEBI" id="CHEBI:58121"/>
    </ligand>
</feature>
<evidence type="ECO:0000256" key="1">
    <source>
        <dbReference type="ARBA" id="ARBA00008754"/>
    </source>
</evidence>
<dbReference type="Proteomes" id="UP000177480">
    <property type="component" value="Unassembled WGS sequence"/>
</dbReference>
<evidence type="ECO:0000313" key="4">
    <source>
        <dbReference type="Proteomes" id="UP000177480"/>
    </source>
</evidence>